<comment type="similarity">
    <text evidence="1 6">Belongs to the methyltransferase superfamily. RsmH family.</text>
</comment>
<dbReference type="PIRSF" id="PIRSF004486">
    <property type="entry name" value="MraW"/>
    <property type="match status" value="1"/>
</dbReference>
<comment type="function">
    <text evidence="6">Specifically methylates the N4 position of cytidine in position 1402 (C1402) of 16S rRNA.</text>
</comment>
<evidence type="ECO:0000313" key="8">
    <source>
        <dbReference type="Proteomes" id="UP001597601"/>
    </source>
</evidence>
<dbReference type="Pfam" id="PF01795">
    <property type="entry name" value="Methyltransf_5"/>
    <property type="match status" value="1"/>
</dbReference>
<dbReference type="GO" id="GO:0032259">
    <property type="term" value="P:methylation"/>
    <property type="evidence" value="ECO:0007669"/>
    <property type="project" value="UniProtKB-KW"/>
</dbReference>
<dbReference type="InterPro" id="IPR023397">
    <property type="entry name" value="SAM-dep_MeTrfase_MraW_recog"/>
</dbReference>
<dbReference type="EMBL" id="JBHUON010000022">
    <property type="protein sequence ID" value="MFD2866154.1"/>
    <property type="molecule type" value="Genomic_DNA"/>
</dbReference>
<dbReference type="HAMAP" id="MF_01007">
    <property type="entry name" value="16SrRNA_methyltr_H"/>
    <property type="match status" value="1"/>
</dbReference>
<feature type="binding site" evidence="6">
    <location>
        <position position="53"/>
    </location>
    <ligand>
        <name>S-adenosyl-L-methionine</name>
        <dbReference type="ChEBI" id="CHEBI:59789"/>
    </ligand>
</feature>
<dbReference type="InterPro" id="IPR029063">
    <property type="entry name" value="SAM-dependent_MTases_sf"/>
</dbReference>
<feature type="binding site" evidence="6">
    <location>
        <position position="103"/>
    </location>
    <ligand>
        <name>S-adenosyl-L-methionine</name>
        <dbReference type="ChEBI" id="CHEBI:59789"/>
    </ligand>
</feature>
<feature type="binding site" evidence="6">
    <location>
        <begin position="33"/>
        <end position="35"/>
    </location>
    <ligand>
        <name>S-adenosyl-L-methionine</name>
        <dbReference type="ChEBI" id="CHEBI:59789"/>
    </ligand>
</feature>
<proteinExistence type="inferred from homology"/>
<dbReference type="SUPFAM" id="SSF53335">
    <property type="entry name" value="S-adenosyl-L-methionine-dependent methyltransferases"/>
    <property type="match status" value="1"/>
</dbReference>
<dbReference type="Gene3D" id="1.10.150.170">
    <property type="entry name" value="Putative methyltransferase TM0872, insert domain"/>
    <property type="match status" value="1"/>
</dbReference>
<sequence length="302" mass="33956">MSNYHTPVMLQQCIEALNIKKDGTYIDVTFGGGGHSREILKHLGKNGRLLAFDQDADAQQNMIDDERFEFIDQNFRYLKNFSRLHGAIPVDGILADLGVSSYQFDQPDRGFSIRFDAELDMRMNQSAELTAKDVVNNYTEAELHRIFGIYGEIQNAKSLANTIATARLNKPVATVADLKNVIAARIPKGKENKYLAQVFQALRIEVNQELEALKDFLNQTAEVLGENGRLVVMSYHSLEDRLVKNFIAKGKFSGEVEKDFFGNDQKPFEAISRGAIIAPDEEIQNNNRARSAKLRVAVKKVV</sequence>
<dbReference type="PANTHER" id="PTHR11265">
    <property type="entry name" value="S-ADENOSYL-METHYLTRANSFERASE MRAW"/>
    <property type="match status" value="1"/>
</dbReference>
<evidence type="ECO:0000256" key="6">
    <source>
        <dbReference type="HAMAP-Rule" id="MF_01007"/>
    </source>
</evidence>
<evidence type="ECO:0000256" key="3">
    <source>
        <dbReference type="ARBA" id="ARBA00022603"/>
    </source>
</evidence>
<protein>
    <recommendedName>
        <fullName evidence="6">Ribosomal RNA small subunit methyltransferase H</fullName>
        <ecNumber evidence="6">2.1.1.199</ecNumber>
    </recommendedName>
    <alternativeName>
        <fullName evidence="6">16S rRNA m(4)C1402 methyltransferase</fullName>
    </alternativeName>
    <alternativeName>
        <fullName evidence="6">rRNA (cytosine-N(4)-)-methyltransferase RsmH</fullName>
    </alternativeName>
</protein>
<keyword evidence="3 6" id="KW-0489">Methyltransferase</keyword>
<evidence type="ECO:0000256" key="2">
    <source>
        <dbReference type="ARBA" id="ARBA00022552"/>
    </source>
</evidence>
<comment type="subcellular location">
    <subcellularLocation>
        <location evidence="6">Cytoplasm</location>
    </subcellularLocation>
</comment>
<dbReference type="SUPFAM" id="SSF81799">
    <property type="entry name" value="Putative methyltransferase TM0872, insert domain"/>
    <property type="match status" value="1"/>
</dbReference>
<evidence type="ECO:0000256" key="1">
    <source>
        <dbReference type="ARBA" id="ARBA00010396"/>
    </source>
</evidence>
<keyword evidence="2 6" id="KW-0698">rRNA processing</keyword>
<dbReference type="Gene3D" id="3.40.50.150">
    <property type="entry name" value="Vaccinia Virus protein VP39"/>
    <property type="match status" value="1"/>
</dbReference>
<feature type="binding site" evidence="6">
    <location>
        <position position="75"/>
    </location>
    <ligand>
        <name>S-adenosyl-L-methionine</name>
        <dbReference type="ChEBI" id="CHEBI:59789"/>
    </ligand>
</feature>
<comment type="catalytic activity">
    <reaction evidence="6">
        <text>cytidine(1402) in 16S rRNA + S-adenosyl-L-methionine = N(4)-methylcytidine(1402) in 16S rRNA + S-adenosyl-L-homocysteine + H(+)</text>
        <dbReference type="Rhea" id="RHEA:42928"/>
        <dbReference type="Rhea" id="RHEA-COMP:10286"/>
        <dbReference type="Rhea" id="RHEA-COMP:10287"/>
        <dbReference type="ChEBI" id="CHEBI:15378"/>
        <dbReference type="ChEBI" id="CHEBI:57856"/>
        <dbReference type="ChEBI" id="CHEBI:59789"/>
        <dbReference type="ChEBI" id="CHEBI:74506"/>
        <dbReference type="ChEBI" id="CHEBI:82748"/>
        <dbReference type="EC" id="2.1.1.199"/>
    </reaction>
</comment>
<keyword evidence="6" id="KW-0963">Cytoplasm</keyword>
<feature type="binding site" evidence="6">
    <location>
        <position position="96"/>
    </location>
    <ligand>
        <name>S-adenosyl-L-methionine</name>
        <dbReference type="ChEBI" id="CHEBI:59789"/>
    </ligand>
</feature>
<evidence type="ECO:0000313" key="7">
    <source>
        <dbReference type="EMBL" id="MFD2866154.1"/>
    </source>
</evidence>
<evidence type="ECO:0000256" key="4">
    <source>
        <dbReference type="ARBA" id="ARBA00022679"/>
    </source>
</evidence>
<dbReference type="RefSeq" id="WP_377129537.1">
    <property type="nucleotide sequence ID" value="NZ_JBHUON010000022.1"/>
</dbReference>
<dbReference type="GO" id="GO:0008168">
    <property type="term" value="F:methyltransferase activity"/>
    <property type="evidence" value="ECO:0007669"/>
    <property type="project" value="UniProtKB-KW"/>
</dbReference>
<reference evidence="8" key="1">
    <citation type="journal article" date="2019" name="Int. J. Syst. Evol. Microbiol.">
        <title>The Global Catalogue of Microorganisms (GCM) 10K type strain sequencing project: providing services to taxonomists for standard genome sequencing and annotation.</title>
        <authorList>
            <consortium name="The Broad Institute Genomics Platform"/>
            <consortium name="The Broad Institute Genome Sequencing Center for Infectious Disease"/>
            <person name="Wu L."/>
            <person name="Ma J."/>
        </authorList>
    </citation>
    <scope>NUCLEOTIDE SEQUENCE [LARGE SCALE GENOMIC DNA]</scope>
    <source>
        <strain evidence="8">KCTC 52232</strain>
    </source>
</reference>
<dbReference type="Proteomes" id="UP001597601">
    <property type="component" value="Unassembled WGS sequence"/>
</dbReference>
<comment type="caution">
    <text evidence="7">The sequence shown here is derived from an EMBL/GenBank/DDBJ whole genome shotgun (WGS) entry which is preliminary data.</text>
</comment>
<evidence type="ECO:0000256" key="5">
    <source>
        <dbReference type="ARBA" id="ARBA00022691"/>
    </source>
</evidence>
<dbReference type="InterPro" id="IPR002903">
    <property type="entry name" value="RsmH"/>
</dbReference>
<name>A0ABW5XQU4_9SPHI</name>
<keyword evidence="4 6" id="KW-0808">Transferase</keyword>
<dbReference type="NCBIfam" id="TIGR00006">
    <property type="entry name" value="16S rRNA (cytosine(1402)-N(4))-methyltransferase RsmH"/>
    <property type="match status" value="1"/>
</dbReference>
<keyword evidence="5 6" id="KW-0949">S-adenosyl-L-methionine</keyword>
<accession>A0ABW5XQU4</accession>
<dbReference type="PANTHER" id="PTHR11265:SF0">
    <property type="entry name" value="12S RRNA N4-METHYLCYTIDINE METHYLTRANSFERASE"/>
    <property type="match status" value="1"/>
</dbReference>
<organism evidence="7 8">
    <name type="scientific">Mucilaginibacter antarcticus</name>
    <dbReference type="NCBI Taxonomy" id="1855725"/>
    <lineage>
        <taxon>Bacteria</taxon>
        <taxon>Pseudomonadati</taxon>
        <taxon>Bacteroidota</taxon>
        <taxon>Sphingobacteriia</taxon>
        <taxon>Sphingobacteriales</taxon>
        <taxon>Sphingobacteriaceae</taxon>
        <taxon>Mucilaginibacter</taxon>
    </lineage>
</organism>
<dbReference type="EC" id="2.1.1.199" evidence="6"/>
<keyword evidence="8" id="KW-1185">Reference proteome</keyword>
<gene>
    <name evidence="6 7" type="primary">rsmH</name>
    <name evidence="7" type="ORF">ACFSYC_15765</name>
</gene>